<feature type="compositionally biased region" description="Basic and acidic residues" evidence="6">
    <location>
        <begin position="794"/>
        <end position="805"/>
    </location>
</feature>
<evidence type="ECO:0000259" key="7">
    <source>
        <dbReference type="Pfam" id="PF04734"/>
    </source>
</evidence>
<keyword evidence="10" id="KW-1185">Reference proteome</keyword>
<dbReference type="PANTHER" id="PTHR12670:SF1">
    <property type="entry name" value="NEUTRAL CERAMIDASE"/>
    <property type="match status" value="1"/>
</dbReference>
<dbReference type="InterPro" id="IPR031331">
    <property type="entry name" value="NEUT/ALK_ceramidase_C"/>
</dbReference>
<evidence type="ECO:0000256" key="1">
    <source>
        <dbReference type="ARBA" id="ARBA00009835"/>
    </source>
</evidence>
<dbReference type="GO" id="GO:0046512">
    <property type="term" value="P:sphingosine biosynthetic process"/>
    <property type="evidence" value="ECO:0007669"/>
    <property type="project" value="TreeGrafter"/>
</dbReference>
<comment type="similarity">
    <text evidence="1 5">Belongs to the neutral ceramidase family.</text>
</comment>
<dbReference type="InterPro" id="IPR031329">
    <property type="entry name" value="NEUT/ALK_ceramidase_N"/>
</dbReference>
<feature type="binding site" evidence="4">
    <location>
        <position position="271"/>
    </location>
    <ligand>
        <name>Zn(2+)</name>
        <dbReference type="ChEBI" id="CHEBI:29105"/>
    </ligand>
</feature>
<proteinExistence type="inferred from homology"/>
<gene>
    <name evidence="9" type="ORF">K461DRAFT_280271</name>
</gene>
<organism evidence="9 10">
    <name type="scientific">Myriangium duriaei CBS 260.36</name>
    <dbReference type="NCBI Taxonomy" id="1168546"/>
    <lineage>
        <taxon>Eukaryota</taxon>
        <taxon>Fungi</taxon>
        <taxon>Dikarya</taxon>
        <taxon>Ascomycota</taxon>
        <taxon>Pezizomycotina</taxon>
        <taxon>Dothideomycetes</taxon>
        <taxon>Dothideomycetidae</taxon>
        <taxon>Myriangiales</taxon>
        <taxon>Myriangiaceae</taxon>
        <taxon>Myriangium</taxon>
    </lineage>
</organism>
<dbReference type="GO" id="GO:0017040">
    <property type="term" value="F:N-acylsphingosine amidohydrolase activity"/>
    <property type="evidence" value="ECO:0007669"/>
    <property type="project" value="UniProtKB-UniRule"/>
</dbReference>
<dbReference type="PANTHER" id="PTHR12670">
    <property type="entry name" value="CERAMIDASE"/>
    <property type="match status" value="1"/>
</dbReference>
<evidence type="ECO:0000259" key="8">
    <source>
        <dbReference type="Pfam" id="PF17048"/>
    </source>
</evidence>
<evidence type="ECO:0000256" key="6">
    <source>
        <dbReference type="SAM" id="MobiDB-lite"/>
    </source>
</evidence>
<dbReference type="InterPro" id="IPR006823">
    <property type="entry name" value="Ceramidase_alk"/>
</dbReference>
<dbReference type="AlphaFoldDB" id="A0A9P4ML82"/>
<reference evidence="9" key="1">
    <citation type="journal article" date="2020" name="Stud. Mycol.">
        <title>101 Dothideomycetes genomes: a test case for predicting lifestyles and emergence of pathogens.</title>
        <authorList>
            <person name="Haridas S."/>
            <person name="Albert R."/>
            <person name="Binder M."/>
            <person name="Bloem J."/>
            <person name="Labutti K."/>
            <person name="Salamov A."/>
            <person name="Andreopoulos B."/>
            <person name="Baker S."/>
            <person name="Barry K."/>
            <person name="Bills G."/>
            <person name="Bluhm B."/>
            <person name="Cannon C."/>
            <person name="Castanera R."/>
            <person name="Culley D."/>
            <person name="Daum C."/>
            <person name="Ezra D."/>
            <person name="Gonzalez J."/>
            <person name="Henrissat B."/>
            <person name="Kuo A."/>
            <person name="Liang C."/>
            <person name="Lipzen A."/>
            <person name="Lutzoni F."/>
            <person name="Magnuson J."/>
            <person name="Mondo S."/>
            <person name="Nolan M."/>
            <person name="Ohm R."/>
            <person name="Pangilinan J."/>
            <person name="Park H.-J."/>
            <person name="Ramirez L."/>
            <person name="Alfaro M."/>
            <person name="Sun H."/>
            <person name="Tritt A."/>
            <person name="Yoshinaga Y."/>
            <person name="Zwiers L.-H."/>
            <person name="Turgeon B."/>
            <person name="Goodwin S."/>
            <person name="Spatafora J."/>
            <person name="Crous P."/>
            <person name="Grigoriev I."/>
        </authorList>
    </citation>
    <scope>NUCLEOTIDE SEQUENCE</scope>
    <source>
        <strain evidence="9">CBS 260.36</strain>
    </source>
</reference>
<dbReference type="GO" id="GO:0046514">
    <property type="term" value="P:ceramide catabolic process"/>
    <property type="evidence" value="ECO:0007669"/>
    <property type="project" value="InterPro"/>
</dbReference>
<dbReference type="GO" id="GO:0005576">
    <property type="term" value="C:extracellular region"/>
    <property type="evidence" value="ECO:0007669"/>
    <property type="project" value="TreeGrafter"/>
</dbReference>
<sequence length="861" mass="93620">MVRGNLFVALTATMVALVATISLFRFFSWTTSAYLISHVQLPLTSSKNPSGLSTGSRPTLVNGQSYLIGAGRGDITGPVAEIEFMGYADPDQLGTGLRQRLYTRAFIIGDLDKPQDRFVYLVQDIQSGDTAVRHGILEGLKELGPDYAVYGQQNVAVTGTHSHSGPGAWLNYLLPQIPSKGFNKQSYEAIVQGSIQAIQIAHESLQSGTIQIGSIAVPSANVNRSPFAYLANPESERNQYSTNTETNLTMLRLQSSSDGKDIAVLTWYATHGTSMHNNNTLVTGDNKGVAARLFETYAMTASSAAPNFVAGFSQSSVGDISPNINGAYCETGPQQGQECDFKTSLCAGKAHPCHARGSHWGLHDAGTASTYENGRRQYVSARSLYESMVSRPTAYKYISSPSGPVVKAMHVFVDFSNRKFALPNGTQVETCPAALGYSFAAGTSDGPGNKDFKQHNHGDPDANPFWELVRNGIHKPGPKQQACHGAKPILLDVGETLKPYLWSPNVVDVQFFRVGGMYIIVSPGEATTMAGRRWKDAVRHAAGSEATDVLLGGPANSYTHYIATQEEYGIQRYEGASTLYGPHTLASYLDLTSSFIRYLARNSSTSASLPPTNPALPPLAPGPDPPIHVEKSYSLIPPVIRDSPGLFKSFGQIQSDVQPIYHLPSTSPAPPAAPVVVQATFIAANPRNNLRLSSTFASIERYDPHTSSWQPFRSDADWSLVFTWSRASTTLATSSATIRWELAWELGSWGQHPATDEEGGDEVVNVVGAEKTELHRGLPFPRQSRSEGRRRRDARVEKKEEGAAGGKEMEIVGRKIRGFQGDYRSVEELRGRYRIRYYGDAKSLSGRIEGFEGVSSEFELV</sequence>
<dbReference type="EMBL" id="ML996088">
    <property type="protein sequence ID" value="KAF2151481.1"/>
    <property type="molecule type" value="Genomic_DNA"/>
</dbReference>
<evidence type="ECO:0000256" key="4">
    <source>
        <dbReference type="PIRSR" id="PIRSR606823-2"/>
    </source>
</evidence>
<dbReference type="InterPro" id="IPR038445">
    <property type="entry name" value="NCDase_C_sf"/>
</dbReference>
<keyword evidence="2 5" id="KW-0378">Hydrolase</keyword>
<feature type="domain" description="Neutral/alkaline non-lysosomal ceramidase N-terminal" evidence="7">
    <location>
        <begin position="66"/>
        <end position="589"/>
    </location>
</feature>
<feature type="binding site" evidence="4">
    <location>
        <position position="561"/>
    </location>
    <ligand>
        <name>Zn(2+)</name>
        <dbReference type="ChEBI" id="CHEBI:29105"/>
    </ligand>
</feature>
<keyword evidence="5" id="KW-0443">Lipid metabolism</keyword>
<evidence type="ECO:0000256" key="5">
    <source>
        <dbReference type="RuleBase" id="RU366019"/>
    </source>
</evidence>
<dbReference type="Pfam" id="PF17048">
    <property type="entry name" value="Ceramidse_alk_C"/>
    <property type="match status" value="1"/>
</dbReference>
<dbReference type="Pfam" id="PF04734">
    <property type="entry name" value="Ceramidase_alk"/>
    <property type="match status" value="1"/>
</dbReference>
<protein>
    <recommendedName>
        <fullName evidence="5">Neutral ceramidase</fullName>
        <ecNumber evidence="5">3.5.1.23</ecNumber>
    </recommendedName>
</protein>
<dbReference type="OrthoDB" id="191371at2759"/>
<feature type="binding site" evidence="4">
    <location>
        <position position="161"/>
    </location>
    <ligand>
        <name>Zn(2+)</name>
        <dbReference type="ChEBI" id="CHEBI:29105"/>
    </ligand>
</feature>
<evidence type="ECO:0000313" key="9">
    <source>
        <dbReference type="EMBL" id="KAF2151481.1"/>
    </source>
</evidence>
<keyword evidence="4" id="KW-0862">Zinc</keyword>
<dbReference type="Gene3D" id="2.60.40.2300">
    <property type="entry name" value="Neutral/alkaline non-lysosomal ceramidase, C-terminal domain"/>
    <property type="match status" value="1"/>
</dbReference>
<evidence type="ECO:0000313" key="10">
    <source>
        <dbReference type="Proteomes" id="UP000799439"/>
    </source>
</evidence>
<dbReference type="GO" id="GO:0046872">
    <property type="term" value="F:metal ion binding"/>
    <property type="evidence" value="ECO:0007669"/>
    <property type="project" value="UniProtKB-KW"/>
</dbReference>
<feature type="domain" description="Neutral/alkaline non-lysosomal ceramidase C-terminal" evidence="8">
    <location>
        <begin position="618"/>
        <end position="742"/>
    </location>
</feature>
<comment type="cofactor">
    <cofactor evidence="4">
        <name>Zn(2+)</name>
        <dbReference type="ChEBI" id="CHEBI:29105"/>
    </cofactor>
    <text evidence="4">Binds 1 zinc ion per subunit.</text>
</comment>
<feature type="region of interest" description="Disordered" evidence="6">
    <location>
        <begin position="775"/>
        <end position="805"/>
    </location>
</feature>
<feature type="active site" description="Nucleophile" evidence="3">
    <location>
        <position position="321"/>
    </location>
</feature>
<dbReference type="EC" id="3.5.1.23" evidence="5"/>
<keyword evidence="5" id="KW-0746">Sphingolipid metabolism</keyword>
<name>A0A9P4ML82_9PEZI</name>
<dbReference type="Proteomes" id="UP000799439">
    <property type="component" value="Unassembled WGS sequence"/>
</dbReference>
<feature type="binding site" evidence="4">
    <location>
        <position position="525"/>
    </location>
    <ligand>
        <name>Zn(2+)</name>
        <dbReference type="ChEBI" id="CHEBI:29105"/>
    </ligand>
</feature>
<dbReference type="GO" id="GO:0016020">
    <property type="term" value="C:membrane"/>
    <property type="evidence" value="ECO:0007669"/>
    <property type="project" value="GOC"/>
</dbReference>
<evidence type="ECO:0000256" key="2">
    <source>
        <dbReference type="ARBA" id="ARBA00022801"/>
    </source>
</evidence>
<comment type="caution">
    <text evidence="9">The sequence shown here is derived from an EMBL/GenBank/DDBJ whole genome shotgun (WGS) entry which is preliminary data.</text>
</comment>
<comment type="catalytic activity">
    <reaction evidence="5">
        <text>an N-acylsphing-4-enine + H2O = sphing-4-enine + a fatty acid</text>
        <dbReference type="Rhea" id="RHEA:20856"/>
        <dbReference type="ChEBI" id="CHEBI:15377"/>
        <dbReference type="ChEBI" id="CHEBI:28868"/>
        <dbReference type="ChEBI" id="CHEBI:52639"/>
        <dbReference type="ChEBI" id="CHEBI:57756"/>
        <dbReference type="EC" id="3.5.1.23"/>
    </reaction>
</comment>
<keyword evidence="4" id="KW-0479">Metal-binding</keyword>
<dbReference type="GO" id="GO:0042759">
    <property type="term" value="P:long-chain fatty acid biosynthetic process"/>
    <property type="evidence" value="ECO:0007669"/>
    <property type="project" value="TreeGrafter"/>
</dbReference>
<accession>A0A9P4ML82</accession>
<evidence type="ECO:0000256" key="3">
    <source>
        <dbReference type="PIRSR" id="PIRSR606823-1"/>
    </source>
</evidence>